<keyword evidence="2" id="KW-1185">Reference proteome</keyword>
<protein>
    <submittedName>
        <fullName evidence="1">Uncharacterized protein</fullName>
    </submittedName>
</protein>
<dbReference type="AlphaFoldDB" id="A0AAV5KS12"/>
<accession>A0AAV5KS12</accession>
<gene>
    <name evidence="1" type="ORF">SLEP1_g36619</name>
</gene>
<proteinExistence type="predicted"/>
<sequence length="83" mass="8930">MPQMPVSSTPCASIKPSFLSVLPRLELVVFPYETKLPPLHSRSLATSPPGSARQDAALAFSPAPYTLPFPHSSRTAPLSLFPK</sequence>
<evidence type="ECO:0000313" key="1">
    <source>
        <dbReference type="EMBL" id="GKV27447.1"/>
    </source>
</evidence>
<reference evidence="1 2" key="1">
    <citation type="journal article" date="2021" name="Commun. Biol.">
        <title>The genome of Shorea leprosula (Dipterocarpaceae) highlights the ecological relevance of drought in aseasonal tropical rainforests.</title>
        <authorList>
            <person name="Ng K.K.S."/>
            <person name="Kobayashi M.J."/>
            <person name="Fawcett J.A."/>
            <person name="Hatakeyama M."/>
            <person name="Paape T."/>
            <person name="Ng C.H."/>
            <person name="Ang C.C."/>
            <person name="Tnah L.H."/>
            <person name="Lee C.T."/>
            <person name="Nishiyama T."/>
            <person name="Sese J."/>
            <person name="O'Brien M.J."/>
            <person name="Copetti D."/>
            <person name="Mohd Noor M.I."/>
            <person name="Ong R.C."/>
            <person name="Putra M."/>
            <person name="Sireger I.Z."/>
            <person name="Indrioko S."/>
            <person name="Kosugi Y."/>
            <person name="Izuno A."/>
            <person name="Isagi Y."/>
            <person name="Lee S.L."/>
            <person name="Shimizu K.K."/>
        </authorList>
    </citation>
    <scope>NUCLEOTIDE SEQUENCE [LARGE SCALE GENOMIC DNA]</scope>
    <source>
        <strain evidence="1">214</strain>
    </source>
</reference>
<name>A0AAV5KS12_9ROSI</name>
<evidence type="ECO:0000313" key="2">
    <source>
        <dbReference type="Proteomes" id="UP001054252"/>
    </source>
</evidence>
<organism evidence="1 2">
    <name type="scientific">Rubroshorea leprosula</name>
    <dbReference type="NCBI Taxonomy" id="152421"/>
    <lineage>
        <taxon>Eukaryota</taxon>
        <taxon>Viridiplantae</taxon>
        <taxon>Streptophyta</taxon>
        <taxon>Embryophyta</taxon>
        <taxon>Tracheophyta</taxon>
        <taxon>Spermatophyta</taxon>
        <taxon>Magnoliopsida</taxon>
        <taxon>eudicotyledons</taxon>
        <taxon>Gunneridae</taxon>
        <taxon>Pentapetalae</taxon>
        <taxon>rosids</taxon>
        <taxon>malvids</taxon>
        <taxon>Malvales</taxon>
        <taxon>Dipterocarpaceae</taxon>
        <taxon>Rubroshorea</taxon>
    </lineage>
</organism>
<dbReference type="EMBL" id="BPVZ01000075">
    <property type="protein sequence ID" value="GKV27447.1"/>
    <property type="molecule type" value="Genomic_DNA"/>
</dbReference>
<dbReference type="Proteomes" id="UP001054252">
    <property type="component" value="Unassembled WGS sequence"/>
</dbReference>
<comment type="caution">
    <text evidence="1">The sequence shown here is derived from an EMBL/GenBank/DDBJ whole genome shotgun (WGS) entry which is preliminary data.</text>
</comment>